<evidence type="ECO:0000313" key="5">
    <source>
        <dbReference type="EMBL" id="SPF28319.1"/>
    </source>
</evidence>
<dbReference type="RefSeq" id="WP_108781037.1">
    <property type="nucleotide sequence ID" value="NZ_OMKW01000001.1"/>
</dbReference>
<evidence type="ECO:0000256" key="4">
    <source>
        <dbReference type="SAM" id="MobiDB-lite"/>
    </source>
</evidence>
<dbReference type="PANTHER" id="PTHR21461">
    <property type="entry name" value="GLYCOSYLTRANSFERASE FAMILY 92 PROTEIN"/>
    <property type="match status" value="1"/>
</dbReference>
<protein>
    <recommendedName>
        <fullName evidence="7">Glycosyl transferase family 2</fullName>
    </recommendedName>
</protein>
<accession>A0A2R8A7V3</accession>
<dbReference type="Pfam" id="PF13704">
    <property type="entry name" value="Glyco_tranf_2_4"/>
    <property type="match status" value="3"/>
</dbReference>
<dbReference type="Proteomes" id="UP000244932">
    <property type="component" value="Unassembled WGS sequence"/>
</dbReference>
<gene>
    <name evidence="5" type="ORF">POI8812_00617</name>
</gene>
<evidence type="ECO:0000256" key="1">
    <source>
        <dbReference type="ARBA" id="ARBA00004167"/>
    </source>
</evidence>
<dbReference type="PANTHER" id="PTHR21461:SF69">
    <property type="entry name" value="GLYCOSYLTRANSFERASE FAMILY 92 PROTEIN"/>
    <property type="match status" value="1"/>
</dbReference>
<keyword evidence="3" id="KW-1133">Transmembrane helix</keyword>
<dbReference type="InterPro" id="IPR029044">
    <property type="entry name" value="Nucleotide-diphossugar_trans"/>
</dbReference>
<keyword evidence="6" id="KW-1185">Reference proteome</keyword>
<dbReference type="OrthoDB" id="1997677at2"/>
<reference evidence="5 6" key="1">
    <citation type="submission" date="2018-03" db="EMBL/GenBank/DDBJ databases">
        <authorList>
            <person name="Keele B.F."/>
        </authorList>
    </citation>
    <scope>NUCLEOTIDE SEQUENCE [LARGE SCALE GENOMIC DNA]</scope>
    <source>
        <strain evidence="5 6">CeCT 8812</strain>
    </source>
</reference>
<keyword evidence="2" id="KW-0812">Transmembrane</keyword>
<evidence type="ECO:0008006" key="7">
    <source>
        <dbReference type="Google" id="ProtNLM"/>
    </source>
</evidence>
<organism evidence="5 6">
    <name type="scientific">Pontivivens insulae</name>
    <dbReference type="NCBI Taxonomy" id="1639689"/>
    <lineage>
        <taxon>Bacteria</taxon>
        <taxon>Pseudomonadati</taxon>
        <taxon>Pseudomonadota</taxon>
        <taxon>Alphaproteobacteria</taxon>
        <taxon>Rhodobacterales</taxon>
        <taxon>Paracoccaceae</taxon>
        <taxon>Pontivivens</taxon>
    </lineage>
</organism>
<dbReference type="SUPFAM" id="SSF53448">
    <property type="entry name" value="Nucleotide-diphospho-sugar transferases"/>
    <property type="match status" value="2"/>
</dbReference>
<dbReference type="GO" id="GO:0016020">
    <property type="term" value="C:membrane"/>
    <property type="evidence" value="ECO:0007669"/>
    <property type="project" value="UniProtKB-SubCell"/>
</dbReference>
<evidence type="ECO:0000256" key="2">
    <source>
        <dbReference type="ARBA" id="ARBA00022692"/>
    </source>
</evidence>
<dbReference type="GO" id="GO:0016757">
    <property type="term" value="F:glycosyltransferase activity"/>
    <property type="evidence" value="ECO:0007669"/>
    <property type="project" value="TreeGrafter"/>
</dbReference>
<comment type="subcellular location">
    <subcellularLocation>
        <location evidence="1">Membrane</location>
        <topology evidence="1">Single-pass membrane protein</topology>
    </subcellularLocation>
</comment>
<dbReference type="GO" id="GO:0005737">
    <property type="term" value="C:cytoplasm"/>
    <property type="evidence" value="ECO:0007669"/>
    <property type="project" value="TreeGrafter"/>
</dbReference>
<name>A0A2R8A7V3_9RHOB</name>
<feature type="region of interest" description="Disordered" evidence="4">
    <location>
        <begin position="704"/>
        <end position="732"/>
    </location>
</feature>
<sequence>MPAPIVSYWAGGPLDYIALSAVTSWVQQGHDVTLWHHNACPLILPSGVIPRDAAILLDPAAVREVDQHLIPDRIRWEALAHQPGAIYVPIDHFLLSALELPEDGFLLARESTDYVAPGPIALPQDSEELSFLRDLANDPTPIPPWMEAGDQRALHDAEEPVPAGHLPWGLLGATALTHILQKTGRLENTQDAEVFFPVAFRDRGKLLKRKQLIEGVVTAKSLGLPLYREALLSDIARELNGLPRFWCPLAEALRKTEVEPRAHLPRNIVLPDSDNRWRPKSGAPSLLPTPDMIPRARKPDERICILTCMKNEGPFILEWVAHHRAIGFTDFIVYTNDCTDGTDELLDLLVEKGLITARRDNPWRTEEASTAGDPQRAAMWHAENDPLMSEMDWIMPMDVDEYLTIHVGKGHLDDLFAARPDATMISAPWRLFGNNDLKRFEDSFVTERMTRAAPVDVKTPYMSWGFKTLLLNDGVWGKLSVHRPRNPDPHREDEVRWYAGSGARMPESFLRTGWRVMDEQRGHELVTLNHYSVRDAESYLVKRDRGRVNHIDQDQGLAYWFRMNHNVVSDTRIERRKTETRAAFDAMMADEQIASAHRHCVTAHKAKIEELHARPDHAALYSAVTGPVLERLSKLAPHISNKMFTAGPQALHPGFVDWVKEWDEQTPLPDALDQMLPLPSFEADADRLLPNDAPIRFSDNVEQSPLANARAPGEANEEAVAPMTPPRPPIPRRSDERICILTCMKNEGPFIVDWVAHHRAIGVTDFIVYTNDCTDGTDQLLDLLVEKGLVTARYDNPFQPDTPGMSNPQFTAFEDAEKRPEMAQMDWLLPMDVDEFIDVKVGDGTLGALMDAVPYADTISLTWRLFGNDDCATFRDVPVTDRMHRAALPNCRKPYQALGFKTLYRNDGRWKTINVHRPRDPDPMREHELWWVSSSGSQMLPEFRDKGWRISRPHAGYDLVSLNHYAVRDAESYLVKRDRGRVNHVSEDQGLKYWFRMNHNVMRERTFASRTGSVQTARQELLADPQIAAAHQACVAAHQAKIKELHRRPDMAALYTRLTSPLMTNLSRLTPLFGNRIFMPGPDALADDIVDWVQNWDRKQPVPKAFVNPVPREDFVDEAPDTPAVKEPKPTRKGAILTGAASEAAFAGLLARVQPRQGVLTPPETPPPSENIVVITGMKNEAPFILEWIAWHLAIGVKHFLVYTNDCTDPTTRILDRLAEMGHVTHLDNPFKRDAGQKPQRGALNDAAKQKVVRESDWYLTIDCDEFVTLHGGLTTLQELVARSNHPDIISMTWRFFGNGGVHEYDDQPVTRQFVRCAPEYLPRPRLGWGFKSMVRANAPTSKIGVHRPLDLQPDADIRWTNGAGRVMPHEVIENRGIWFSRKNSIGYDLVTLNHYILRSAESFLVKRERGRINHVDQDQGLHYWSRRNYCTEHDSRAADFFDAHVAPVLSELMRDEQLAALHDEAVRWHKNRIALLKAHPDYASLYEAITDPSLDDALFLAAQKSEDAEK</sequence>
<evidence type="ECO:0000313" key="6">
    <source>
        <dbReference type="Proteomes" id="UP000244932"/>
    </source>
</evidence>
<dbReference type="EMBL" id="OMKW01000001">
    <property type="protein sequence ID" value="SPF28319.1"/>
    <property type="molecule type" value="Genomic_DNA"/>
</dbReference>
<evidence type="ECO:0000256" key="3">
    <source>
        <dbReference type="ARBA" id="ARBA00022989"/>
    </source>
</evidence>
<proteinExistence type="predicted"/>
<keyword evidence="3" id="KW-0472">Membrane</keyword>